<evidence type="ECO:0000259" key="6">
    <source>
        <dbReference type="PROSITE" id="PS51007"/>
    </source>
</evidence>
<keyword evidence="3 4" id="KW-0408">Iron</keyword>
<sequence>MKANDIRSLSAALLMCLALAACQRQPPSSDASTGGNPQRGLQAIQRYGCGACHRIDGVPGAYGNVGPTLEKIGERAYVAGKLPNSPDNLQTWIRFPQRVVPGSAMPDLDVSETDARDIAAYLYHQ</sequence>
<feature type="signal peptide" evidence="5">
    <location>
        <begin position="1"/>
        <end position="20"/>
    </location>
</feature>
<dbReference type="GO" id="GO:0020037">
    <property type="term" value="F:heme binding"/>
    <property type="evidence" value="ECO:0007669"/>
    <property type="project" value="InterPro"/>
</dbReference>
<feature type="domain" description="Cytochrome c" evidence="6">
    <location>
        <begin position="35"/>
        <end position="125"/>
    </location>
</feature>
<dbReference type="OrthoDB" id="3540130at2"/>
<name>A0A158E5Y2_9BURK</name>
<dbReference type="PROSITE" id="PS51007">
    <property type="entry name" value="CYTC"/>
    <property type="match status" value="1"/>
</dbReference>
<evidence type="ECO:0000256" key="2">
    <source>
        <dbReference type="ARBA" id="ARBA00022723"/>
    </source>
</evidence>
<dbReference type="Proteomes" id="UP000054911">
    <property type="component" value="Unassembled WGS sequence"/>
</dbReference>
<dbReference type="InterPro" id="IPR036909">
    <property type="entry name" value="Cyt_c-like_dom_sf"/>
</dbReference>
<dbReference type="Gene3D" id="1.10.760.10">
    <property type="entry name" value="Cytochrome c-like domain"/>
    <property type="match status" value="1"/>
</dbReference>
<reference evidence="7" key="1">
    <citation type="submission" date="2016-01" db="EMBL/GenBank/DDBJ databases">
        <authorList>
            <person name="Peeters C."/>
        </authorList>
    </citation>
    <scope>NUCLEOTIDE SEQUENCE [LARGE SCALE GENOMIC DNA]</scope>
    <source>
        <strain evidence="7">LMG 29323</strain>
    </source>
</reference>
<dbReference type="GO" id="GO:0009055">
    <property type="term" value="F:electron transfer activity"/>
    <property type="evidence" value="ECO:0007669"/>
    <property type="project" value="InterPro"/>
</dbReference>
<organism evidence="7 8">
    <name type="scientific">Caballeronia pedi</name>
    <dbReference type="NCBI Taxonomy" id="1777141"/>
    <lineage>
        <taxon>Bacteria</taxon>
        <taxon>Pseudomonadati</taxon>
        <taxon>Pseudomonadota</taxon>
        <taxon>Betaproteobacteria</taxon>
        <taxon>Burkholderiales</taxon>
        <taxon>Burkholderiaceae</taxon>
        <taxon>Caballeronia</taxon>
    </lineage>
</organism>
<comment type="caution">
    <text evidence="7">The sequence shown here is derived from an EMBL/GenBank/DDBJ whole genome shotgun (WGS) entry which is preliminary data.</text>
</comment>
<evidence type="ECO:0000256" key="3">
    <source>
        <dbReference type="ARBA" id="ARBA00023004"/>
    </source>
</evidence>
<dbReference type="InterPro" id="IPR009056">
    <property type="entry name" value="Cyt_c-like_dom"/>
</dbReference>
<keyword evidence="1 4" id="KW-0349">Heme</keyword>
<dbReference type="EMBL" id="FCOE02000066">
    <property type="protein sequence ID" value="SAL01337.1"/>
    <property type="molecule type" value="Genomic_DNA"/>
</dbReference>
<evidence type="ECO:0000313" key="8">
    <source>
        <dbReference type="Proteomes" id="UP000054911"/>
    </source>
</evidence>
<keyword evidence="8" id="KW-1185">Reference proteome</keyword>
<keyword evidence="2 4" id="KW-0479">Metal-binding</keyword>
<dbReference type="AlphaFoldDB" id="A0A158E5Y2"/>
<evidence type="ECO:0000256" key="1">
    <source>
        <dbReference type="ARBA" id="ARBA00022617"/>
    </source>
</evidence>
<dbReference type="GO" id="GO:0046872">
    <property type="term" value="F:metal ion binding"/>
    <property type="evidence" value="ECO:0007669"/>
    <property type="project" value="UniProtKB-KW"/>
</dbReference>
<dbReference type="STRING" id="1777141.AWB80_08106"/>
<dbReference type="Pfam" id="PF00034">
    <property type="entry name" value="Cytochrom_C"/>
    <property type="match status" value="1"/>
</dbReference>
<gene>
    <name evidence="7" type="ORF">AWB80_08106</name>
</gene>
<evidence type="ECO:0000256" key="5">
    <source>
        <dbReference type="SAM" id="SignalP"/>
    </source>
</evidence>
<protein>
    <submittedName>
        <fullName evidence="7">Cytochrome c, monohem</fullName>
    </submittedName>
</protein>
<evidence type="ECO:0000313" key="7">
    <source>
        <dbReference type="EMBL" id="SAL01337.1"/>
    </source>
</evidence>
<feature type="chain" id="PRO_5007624882" evidence="5">
    <location>
        <begin position="21"/>
        <end position="125"/>
    </location>
</feature>
<accession>A0A158E5Y2</accession>
<evidence type="ECO:0000256" key="4">
    <source>
        <dbReference type="PROSITE-ProRule" id="PRU00433"/>
    </source>
</evidence>
<keyword evidence="5" id="KW-0732">Signal</keyword>
<dbReference type="SUPFAM" id="SSF46626">
    <property type="entry name" value="Cytochrome c"/>
    <property type="match status" value="1"/>
</dbReference>
<dbReference type="RefSeq" id="WP_087132028.1">
    <property type="nucleotide sequence ID" value="NZ_FCOE02000066.1"/>
</dbReference>
<proteinExistence type="predicted"/>
<dbReference type="PROSITE" id="PS51257">
    <property type="entry name" value="PROKAR_LIPOPROTEIN"/>
    <property type="match status" value="1"/>
</dbReference>